<reference evidence="3" key="1">
    <citation type="submission" date="2023-01" db="EMBL/GenBank/DDBJ databases">
        <title>The growth and conidiation of Purpureocillium lavendulum are regulated by nitrogen source and histone H3K14 acetylation.</title>
        <authorList>
            <person name="Tang P."/>
            <person name="Han J."/>
            <person name="Zhang C."/>
            <person name="Tang P."/>
            <person name="Qi F."/>
            <person name="Zhang K."/>
            <person name="Liang L."/>
        </authorList>
    </citation>
    <scope>NUCLEOTIDE SEQUENCE</scope>
    <source>
        <strain evidence="3">YMF1.00683</strain>
    </source>
</reference>
<name>A0AB34FSR2_9HYPO</name>
<organism evidence="3 4">
    <name type="scientific">Purpureocillium lavendulum</name>
    <dbReference type="NCBI Taxonomy" id="1247861"/>
    <lineage>
        <taxon>Eukaryota</taxon>
        <taxon>Fungi</taxon>
        <taxon>Dikarya</taxon>
        <taxon>Ascomycota</taxon>
        <taxon>Pezizomycotina</taxon>
        <taxon>Sordariomycetes</taxon>
        <taxon>Hypocreomycetidae</taxon>
        <taxon>Hypocreales</taxon>
        <taxon>Ophiocordycipitaceae</taxon>
        <taxon>Purpureocillium</taxon>
    </lineage>
</organism>
<gene>
    <name evidence="3" type="ORF">O9K51_04957</name>
</gene>
<keyword evidence="2" id="KW-0472">Membrane</keyword>
<feature type="compositionally biased region" description="Gly residues" evidence="1">
    <location>
        <begin position="585"/>
        <end position="600"/>
    </location>
</feature>
<evidence type="ECO:0000313" key="3">
    <source>
        <dbReference type="EMBL" id="KAJ6441407.1"/>
    </source>
</evidence>
<evidence type="ECO:0000256" key="2">
    <source>
        <dbReference type="SAM" id="Phobius"/>
    </source>
</evidence>
<dbReference type="AlphaFoldDB" id="A0AB34FSR2"/>
<evidence type="ECO:0000256" key="1">
    <source>
        <dbReference type="SAM" id="MobiDB-lite"/>
    </source>
</evidence>
<dbReference type="Proteomes" id="UP001163105">
    <property type="component" value="Unassembled WGS sequence"/>
</dbReference>
<sequence length="866" mass="88437">MGQSPLQRIRETAVGGKAQLVVAQVGPVAQLLVLVLGRHLARVGRAGLGRGTRPLELDEHVDELREGLVGLCGKGPLAFGRVGQQRRRHLARLVDEGAAVGLEAALGHGAKHREEVLHDELALLGHEVEYLLVVGVAERLLLVCSRRGRRGLDGVAVLVSLLLLRLPVLLPVRLLLRLLLEVDVAEVIVQVHKVEARGELRDKDVCLLDLVLELPPAERLGLDDGANVVRGLGLGPHRRDVLQAGLVETGEGAGVVDDNGVVVELQFGGQVVDYALGGEETVAEEEALVGPRERAHAIRELEADDAVHGGVDVDGEAEACQEGDAAFGLVDDLVGEDADVVDILGVRRVGQARGRRRDDEVGVGGAELREGSHAEEQAPKDALADLVLDVVEGQGVGRVEVVAKGRQVAGMLGAAEAELADEGECLGHELARGVPLMDVARGEAEEVAGGGVVERLGLLEHPLGAAREQGDVAALFDHDDGLGEQMGAVLGLEVLAGAAGKGGDESGDHAGQQAEELGPRTVLAVGKGLPEGGLVGEGGERVDVGEEVVDEQLEDGHGRDCLGVEEGVGGDVDEGLGGRLRRGGRGSGTGRGGDGGGRGGCSGCGGGRGREELEAGALGRLGRLGVPVRGPAALRLALVGAVDAELAAGPAGDVCVVALDLAHAAHVAGASQAGQLGVDGGIAHHGGGAGRGELLLWRRRLRLVMGMLLLLLLLVVMVLLQGIVVVMATARLGSRHGLCGGGGGILEGLRLGVAEGVDVADGLGGVAGGLQDLEAIAGVGVGGGVLLVLVLLVLLVFWCDCDCDCDCDCGGDGDGDEGGGCGDADMASDRREARRGSRAGERASEGHAGPGRRWLIVGRCPGVSCG</sequence>
<feature type="region of interest" description="Disordered" evidence="1">
    <location>
        <begin position="572"/>
        <end position="600"/>
    </location>
</feature>
<accession>A0AB34FSR2</accession>
<protein>
    <submittedName>
        <fullName evidence="3">Uncharacterized protein</fullName>
    </submittedName>
</protein>
<keyword evidence="4" id="KW-1185">Reference proteome</keyword>
<proteinExistence type="predicted"/>
<feature type="transmembrane region" description="Helical" evidence="2">
    <location>
        <begin position="775"/>
        <end position="798"/>
    </location>
</feature>
<keyword evidence="2" id="KW-0812">Transmembrane</keyword>
<dbReference type="EMBL" id="JAQHRD010000004">
    <property type="protein sequence ID" value="KAJ6441407.1"/>
    <property type="molecule type" value="Genomic_DNA"/>
</dbReference>
<feature type="transmembrane region" description="Helical" evidence="2">
    <location>
        <begin position="703"/>
        <end position="728"/>
    </location>
</feature>
<comment type="caution">
    <text evidence="3">The sequence shown here is derived from an EMBL/GenBank/DDBJ whole genome shotgun (WGS) entry which is preliminary data.</text>
</comment>
<evidence type="ECO:0000313" key="4">
    <source>
        <dbReference type="Proteomes" id="UP001163105"/>
    </source>
</evidence>
<keyword evidence="2" id="KW-1133">Transmembrane helix</keyword>